<dbReference type="InterPro" id="IPR011473">
    <property type="entry name" value="DUF1579"/>
</dbReference>
<dbReference type="Proteomes" id="UP000030111">
    <property type="component" value="Unassembled WGS sequence"/>
</dbReference>
<gene>
    <name evidence="2" type="ORF">Q766_12605</name>
</gene>
<feature type="chain" id="PRO_5001992510" description="DUF1579 domain-containing protein" evidence="1">
    <location>
        <begin position="23"/>
        <end position="192"/>
    </location>
</feature>
<dbReference type="RefSeq" id="WP_026990109.1">
    <property type="nucleotide sequence ID" value="NZ_AUGP01000017.1"/>
</dbReference>
<dbReference type="STRING" id="1121898.GCA_000422725_01208"/>
<dbReference type="Pfam" id="PF07617">
    <property type="entry name" value="DUF1579"/>
    <property type="match status" value="1"/>
</dbReference>
<reference evidence="2 3" key="1">
    <citation type="submission" date="2013-09" db="EMBL/GenBank/DDBJ databases">
        <authorList>
            <person name="Zeng Z."/>
            <person name="Chen C."/>
        </authorList>
    </citation>
    <scope>NUCLEOTIDE SEQUENCE [LARGE SCALE GENOMIC DNA]</scope>
    <source>
        <strain evidence="2 3">WB 4.1-42</strain>
    </source>
</reference>
<dbReference type="OrthoDB" id="277821at2"/>
<accession>A0A0A2ML57</accession>
<evidence type="ECO:0008006" key="4">
    <source>
        <dbReference type="Google" id="ProtNLM"/>
    </source>
</evidence>
<dbReference type="AlphaFoldDB" id="A0A0A2ML57"/>
<sequence>MKNVVTTVAVLALCFTLGSATAQTKDEAAMQKAWEAYAAPGDMHKLLADETGTWNVDMTFWMDANAKPETSKSVSESKMILGGRYQEVTYKGNLMGMDWEAKNTIAYNNKSKEFTSTFIDNSGTGMMVAVGTYNPATKTITFKGEMTDPLTGKAVKYREIYTIVDANTRKLVAYDTKDGKEYKSMEIVLKRN</sequence>
<organism evidence="2 3">
    <name type="scientific">Flavobacterium subsaxonicum WB 4.1-42 = DSM 21790</name>
    <dbReference type="NCBI Taxonomy" id="1121898"/>
    <lineage>
        <taxon>Bacteria</taxon>
        <taxon>Pseudomonadati</taxon>
        <taxon>Bacteroidota</taxon>
        <taxon>Flavobacteriia</taxon>
        <taxon>Flavobacteriales</taxon>
        <taxon>Flavobacteriaceae</taxon>
        <taxon>Flavobacterium</taxon>
    </lineage>
</organism>
<evidence type="ECO:0000256" key="1">
    <source>
        <dbReference type="SAM" id="SignalP"/>
    </source>
</evidence>
<evidence type="ECO:0000313" key="3">
    <source>
        <dbReference type="Proteomes" id="UP000030111"/>
    </source>
</evidence>
<feature type="signal peptide" evidence="1">
    <location>
        <begin position="1"/>
        <end position="22"/>
    </location>
</feature>
<evidence type="ECO:0000313" key="2">
    <source>
        <dbReference type="EMBL" id="KGO92306.1"/>
    </source>
</evidence>
<dbReference type="EMBL" id="JRLY01000010">
    <property type="protein sequence ID" value="KGO92306.1"/>
    <property type="molecule type" value="Genomic_DNA"/>
</dbReference>
<proteinExistence type="predicted"/>
<comment type="caution">
    <text evidence="2">The sequence shown here is derived from an EMBL/GenBank/DDBJ whole genome shotgun (WGS) entry which is preliminary data.</text>
</comment>
<keyword evidence="3" id="KW-1185">Reference proteome</keyword>
<keyword evidence="1" id="KW-0732">Signal</keyword>
<dbReference type="eggNOG" id="ENOG503231D">
    <property type="taxonomic scope" value="Bacteria"/>
</dbReference>
<protein>
    <recommendedName>
        <fullName evidence="4">DUF1579 domain-containing protein</fullName>
    </recommendedName>
</protein>
<name>A0A0A2ML57_9FLAO</name>